<organism evidence="1 2">
    <name type="scientific">Liparis tanakae</name>
    <name type="common">Tanaka's snailfish</name>
    <dbReference type="NCBI Taxonomy" id="230148"/>
    <lineage>
        <taxon>Eukaryota</taxon>
        <taxon>Metazoa</taxon>
        <taxon>Chordata</taxon>
        <taxon>Craniata</taxon>
        <taxon>Vertebrata</taxon>
        <taxon>Euteleostomi</taxon>
        <taxon>Actinopterygii</taxon>
        <taxon>Neopterygii</taxon>
        <taxon>Teleostei</taxon>
        <taxon>Neoteleostei</taxon>
        <taxon>Acanthomorphata</taxon>
        <taxon>Eupercaria</taxon>
        <taxon>Perciformes</taxon>
        <taxon>Cottioidei</taxon>
        <taxon>Cottales</taxon>
        <taxon>Liparidae</taxon>
        <taxon>Liparis</taxon>
    </lineage>
</organism>
<protein>
    <submittedName>
        <fullName evidence="1">Uncharacterized protein</fullName>
    </submittedName>
</protein>
<dbReference type="EMBL" id="SRLO01000685">
    <property type="protein sequence ID" value="TNN48698.1"/>
    <property type="molecule type" value="Genomic_DNA"/>
</dbReference>
<evidence type="ECO:0000313" key="2">
    <source>
        <dbReference type="Proteomes" id="UP000314294"/>
    </source>
</evidence>
<reference evidence="1 2" key="1">
    <citation type="submission" date="2019-03" db="EMBL/GenBank/DDBJ databases">
        <title>First draft genome of Liparis tanakae, snailfish: a comprehensive survey of snailfish specific genes.</title>
        <authorList>
            <person name="Kim W."/>
            <person name="Song I."/>
            <person name="Jeong J.-H."/>
            <person name="Kim D."/>
            <person name="Kim S."/>
            <person name="Ryu S."/>
            <person name="Song J.Y."/>
            <person name="Lee S.K."/>
        </authorList>
    </citation>
    <scope>NUCLEOTIDE SEQUENCE [LARGE SCALE GENOMIC DNA]</scope>
    <source>
        <tissue evidence="1">Muscle</tissue>
    </source>
</reference>
<evidence type="ECO:0000313" key="1">
    <source>
        <dbReference type="EMBL" id="TNN48698.1"/>
    </source>
</evidence>
<keyword evidence="2" id="KW-1185">Reference proteome</keyword>
<gene>
    <name evidence="1" type="ORF">EYF80_041116</name>
</gene>
<dbReference type="Proteomes" id="UP000314294">
    <property type="component" value="Unassembled WGS sequence"/>
</dbReference>
<name>A0A4Z2G568_9TELE</name>
<proteinExistence type="predicted"/>
<sequence length="91" mass="9656">MLTTYGGDGVDVGSGEAEVTDDLQAAVVRRQVEGSSAVLHEETRRDDSVLILALDINESPHGVQTLVVVSKNRHLNAMEEPGVAEGRNDAS</sequence>
<comment type="caution">
    <text evidence="1">The sequence shown here is derived from an EMBL/GenBank/DDBJ whole genome shotgun (WGS) entry which is preliminary data.</text>
</comment>
<dbReference type="AlphaFoldDB" id="A0A4Z2G568"/>
<accession>A0A4Z2G568</accession>